<dbReference type="EMBL" id="CP039291">
    <property type="protein sequence ID" value="QCB93320.1"/>
    <property type="molecule type" value="Genomic_DNA"/>
</dbReference>
<evidence type="ECO:0000313" key="2">
    <source>
        <dbReference type="Proteomes" id="UP000296469"/>
    </source>
</evidence>
<accession>A0A4P7SH87</accession>
<dbReference type="KEGG" id="celz:E5225_06910"/>
<dbReference type="AlphaFoldDB" id="A0A4P7SH87"/>
<keyword evidence="2" id="KW-1185">Reference proteome</keyword>
<name>A0A4P7SH87_9CELL</name>
<sequence length="67" mass="7071">MSDIDPDASPRSVTPGFDAALAYGLARRERTGALLCLCGKDFTGDTAGRLRHRQLMGHTPSPEKGGA</sequence>
<organism evidence="1 2">
    <name type="scientific">Cellulomonas shaoxiangyii</name>
    <dbReference type="NCBI Taxonomy" id="2566013"/>
    <lineage>
        <taxon>Bacteria</taxon>
        <taxon>Bacillati</taxon>
        <taxon>Actinomycetota</taxon>
        <taxon>Actinomycetes</taxon>
        <taxon>Micrococcales</taxon>
        <taxon>Cellulomonadaceae</taxon>
        <taxon>Cellulomonas</taxon>
    </lineage>
</organism>
<dbReference type="Proteomes" id="UP000296469">
    <property type="component" value="Chromosome"/>
</dbReference>
<evidence type="ECO:0000313" key="1">
    <source>
        <dbReference type="EMBL" id="QCB93320.1"/>
    </source>
</evidence>
<gene>
    <name evidence="1" type="ORF">E5225_06910</name>
</gene>
<dbReference type="RefSeq" id="WP_135974911.1">
    <property type="nucleotide sequence ID" value="NZ_CP039291.1"/>
</dbReference>
<protein>
    <submittedName>
        <fullName evidence="1">Uncharacterized protein</fullName>
    </submittedName>
</protein>
<reference evidence="1 2" key="1">
    <citation type="submission" date="2019-04" db="EMBL/GenBank/DDBJ databases">
        <title>Isolation and identification of Cellulomonas shaoxiangyii sp. Nov. isolated from feces of the Tibetan antelopes (Pantholops hodgsonii) in the Qinghai-Tibet plateau of China.</title>
        <authorList>
            <person name="Tian Z."/>
        </authorList>
    </citation>
    <scope>NUCLEOTIDE SEQUENCE [LARGE SCALE GENOMIC DNA]</scope>
    <source>
        <strain evidence="1 2">Z28</strain>
    </source>
</reference>
<proteinExistence type="predicted"/>